<proteinExistence type="predicted"/>
<protein>
    <recommendedName>
        <fullName evidence="3">MULE transposase domain-containing protein</fullName>
    </recommendedName>
</protein>
<dbReference type="AlphaFoldDB" id="A0A438CJK4"/>
<dbReference type="EMBL" id="QGNW01002198">
    <property type="protein sequence ID" value="RVW23355.1"/>
    <property type="molecule type" value="Genomic_DNA"/>
</dbReference>
<name>A0A438CJK4_VITVI</name>
<gene>
    <name evidence="1" type="ORF">CK203_100775</name>
</gene>
<dbReference type="Proteomes" id="UP000288805">
    <property type="component" value="Unassembled WGS sequence"/>
</dbReference>
<reference evidence="1 2" key="1">
    <citation type="journal article" date="2018" name="PLoS Genet.">
        <title>Population sequencing reveals clonal diversity and ancestral inbreeding in the grapevine cultivar Chardonnay.</title>
        <authorList>
            <person name="Roach M.J."/>
            <person name="Johnson D.L."/>
            <person name="Bohlmann J."/>
            <person name="van Vuuren H.J."/>
            <person name="Jones S.J."/>
            <person name="Pretorius I.S."/>
            <person name="Schmidt S.A."/>
            <person name="Borneman A.R."/>
        </authorList>
    </citation>
    <scope>NUCLEOTIDE SEQUENCE [LARGE SCALE GENOMIC DNA]</scope>
    <source>
        <strain evidence="2">cv. Chardonnay</strain>
        <tissue evidence="1">Leaf</tissue>
    </source>
</reference>
<evidence type="ECO:0008006" key="3">
    <source>
        <dbReference type="Google" id="ProtNLM"/>
    </source>
</evidence>
<sequence length="304" mass="34883">MMAFEICWWKKQRGPPPTFPSSNASCDASPNIMMLSRGLASRYANSEYTPLESNQFREAILGSGHTFKNADEFRNAIYQMSLAKRLREINPGTIAEYTSHEGHFKQLFIAHAFSIQGFTMGCRLVLAIDSCHLSGPYKGALLSAIAYDADDGMFPLALGVVGSENYEDWQNIRGKKRKEDALLLLDNIAYARLDIDYNEAFEKLVHFNADLARWVAENSPEHWAMSKFLKKRWDKMTTNIAEFFNAWLREERHQTIYTLLLMHMDKLVAMLDTHMRGKDKWKSVVGPIIEEKLMSNIMSLLRLL</sequence>
<accession>A0A438CJK4</accession>
<dbReference type="PANTHER" id="PTHR31973">
    <property type="entry name" value="POLYPROTEIN, PUTATIVE-RELATED"/>
    <property type="match status" value="1"/>
</dbReference>
<dbReference type="PANTHER" id="PTHR31973:SF187">
    <property type="entry name" value="MUTATOR TRANSPOSASE MUDRA PROTEIN"/>
    <property type="match status" value="1"/>
</dbReference>
<evidence type="ECO:0000313" key="1">
    <source>
        <dbReference type="EMBL" id="RVW23355.1"/>
    </source>
</evidence>
<organism evidence="1 2">
    <name type="scientific">Vitis vinifera</name>
    <name type="common">Grape</name>
    <dbReference type="NCBI Taxonomy" id="29760"/>
    <lineage>
        <taxon>Eukaryota</taxon>
        <taxon>Viridiplantae</taxon>
        <taxon>Streptophyta</taxon>
        <taxon>Embryophyta</taxon>
        <taxon>Tracheophyta</taxon>
        <taxon>Spermatophyta</taxon>
        <taxon>Magnoliopsida</taxon>
        <taxon>eudicotyledons</taxon>
        <taxon>Gunneridae</taxon>
        <taxon>Pentapetalae</taxon>
        <taxon>rosids</taxon>
        <taxon>Vitales</taxon>
        <taxon>Vitaceae</taxon>
        <taxon>Viteae</taxon>
        <taxon>Vitis</taxon>
    </lineage>
</organism>
<comment type="caution">
    <text evidence="1">The sequence shown here is derived from an EMBL/GenBank/DDBJ whole genome shotgun (WGS) entry which is preliminary data.</text>
</comment>
<evidence type="ECO:0000313" key="2">
    <source>
        <dbReference type="Proteomes" id="UP000288805"/>
    </source>
</evidence>